<accession>A0A7K6EFN0</accession>
<dbReference type="PANTHER" id="PTHR31702">
    <property type="entry name" value="TESTIS-EXPRESSED PROTEIN 33"/>
    <property type="match status" value="1"/>
</dbReference>
<dbReference type="AlphaFoldDB" id="A0A7K6EFN0"/>
<proteinExistence type="predicted"/>
<dbReference type="PANTHER" id="PTHR31702:SF2">
    <property type="entry name" value="TESTIS-EXPRESSED PROTEIN 33"/>
    <property type="match status" value="1"/>
</dbReference>
<dbReference type="InterPro" id="IPR029234">
    <property type="entry name" value="CIMIP4"/>
</dbReference>
<comment type="caution">
    <text evidence="1">The sequence shown here is derived from an EMBL/GenBank/DDBJ whole genome shotgun (WGS) entry which is preliminary data.</text>
</comment>
<protein>
    <submittedName>
        <fullName evidence="1">TEX33 protein</fullName>
    </submittedName>
</protein>
<dbReference type="Proteomes" id="UP000575029">
    <property type="component" value="Unassembled WGS sequence"/>
</dbReference>
<sequence>GGPLKIQSLTKDSFTPDIFERRIIDRKHWHGRTITELGRWTEKYFLDLNTARAMKEKYG</sequence>
<feature type="non-terminal residue" evidence="1">
    <location>
        <position position="1"/>
    </location>
</feature>
<gene>
    <name evidence="1" type="primary">Tex33</name>
    <name evidence="1" type="ORF">GRAPIC_R08973</name>
</gene>
<feature type="non-terminal residue" evidence="1">
    <location>
        <position position="59"/>
    </location>
</feature>
<reference evidence="1 2" key="1">
    <citation type="submission" date="2019-09" db="EMBL/GenBank/DDBJ databases">
        <title>Bird 10,000 Genomes (B10K) Project - Family phase.</title>
        <authorList>
            <person name="Zhang G."/>
        </authorList>
    </citation>
    <scope>NUCLEOTIDE SEQUENCE [LARGE SCALE GENOMIC DNA]</scope>
    <source>
        <strain evidence="1">B10K-DU-029-50</strain>
        <tissue evidence="1">Heart</tissue>
    </source>
</reference>
<evidence type="ECO:0000313" key="1">
    <source>
        <dbReference type="EMBL" id="NWV36682.1"/>
    </source>
</evidence>
<dbReference type="Pfam" id="PF15400">
    <property type="entry name" value="TEX33"/>
    <property type="match status" value="1"/>
</dbReference>
<name>A0A7K6EFN0_9PASS</name>
<evidence type="ECO:0000313" key="2">
    <source>
        <dbReference type="Proteomes" id="UP000575029"/>
    </source>
</evidence>
<dbReference type="EMBL" id="VZRM01004134">
    <property type="protein sequence ID" value="NWV36682.1"/>
    <property type="molecule type" value="Genomic_DNA"/>
</dbReference>
<organism evidence="1 2">
    <name type="scientific">Grantiella picta</name>
    <dbReference type="NCBI Taxonomy" id="266360"/>
    <lineage>
        <taxon>Eukaryota</taxon>
        <taxon>Metazoa</taxon>
        <taxon>Chordata</taxon>
        <taxon>Craniata</taxon>
        <taxon>Vertebrata</taxon>
        <taxon>Euteleostomi</taxon>
        <taxon>Archelosauria</taxon>
        <taxon>Archosauria</taxon>
        <taxon>Dinosauria</taxon>
        <taxon>Saurischia</taxon>
        <taxon>Theropoda</taxon>
        <taxon>Coelurosauria</taxon>
        <taxon>Aves</taxon>
        <taxon>Neognathae</taxon>
        <taxon>Neoaves</taxon>
        <taxon>Telluraves</taxon>
        <taxon>Australaves</taxon>
        <taxon>Passeriformes</taxon>
        <taxon>Meliphagoidea</taxon>
        <taxon>Meliphagidae</taxon>
        <taxon>Grantiella</taxon>
    </lineage>
</organism>
<keyword evidence="2" id="KW-1185">Reference proteome</keyword>